<proteinExistence type="predicted"/>
<feature type="DNA-binding region" description="H-T-H motif" evidence="4">
    <location>
        <begin position="29"/>
        <end position="48"/>
    </location>
</feature>
<dbReference type="InterPro" id="IPR009057">
    <property type="entry name" value="Homeodomain-like_sf"/>
</dbReference>
<dbReference type="PROSITE" id="PS50977">
    <property type="entry name" value="HTH_TETR_2"/>
    <property type="match status" value="1"/>
</dbReference>
<keyword evidence="7" id="KW-1185">Reference proteome</keyword>
<dbReference type="Proteomes" id="UP000280698">
    <property type="component" value="Unassembled WGS sequence"/>
</dbReference>
<protein>
    <submittedName>
        <fullName evidence="6">TetR/AcrR family transcriptional regulator</fullName>
    </submittedName>
</protein>
<dbReference type="InterPro" id="IPR050109">
    <property type="entry name" value="HTH-type_TetR-like_transc_reg"/>
</dbReference>
<evidence type="ECO:0000313" key="7">
    <source>
        <dbReference type="Proteomes" id="UP000280698"/>
    </source>
</evidence>
<keyword evidence="2 4" id="KW-0238">DNA-binding</keyword>
<dbReference type="PANTHER" id="PTHR30055:SF234">
    <property type="entry name" value="HTH-TYPE TRANSCRIPTIONAL REGULATOR BETI"/>
    <property type="match status" value="1"/>
</dbReference>
<dbReference type="SUPFAM" id="SSF46689">
    <property type="entry name" value="Homeodomain-like"/>
    <property type="match status" value="1"/>
</dbReference>
<dbReference type="InterPro" id="IPR001647">
    <property type="entry name" value="HTH_TetR"/>
</dbReference>
<dbReference type="Pfam" id="PF00440">
    <property type="entry name" value="TetR_N"/>
    <property type="match status" value="1"/>
</dbReference>
<dbReference type="PANTHER" id="PTHR30055">
    <property type="entry name" value="HTH-TYPE TRANSCRIPTIONAL REGULATOR RUTR"/>
    <property type="match status" value="1"/>
</dbReference>
<evidence type="ECO:0000256" key="4">
    <source>
        <dbReference type="PROSITE-ProRule" id="PRU00335"/>
    </source>
</evidence>
<gene>
    <name evidence="6" type="ORF">EFE23_25870</name>
</gene>
<evidence type="ECO:0000313" key="6">
    <source>
        <dbReference type="EMBL" id="RNL88365.1"/>
    </source>
</evidence>
<organism evidence="6 7">
    <name type="scientific">Micromonospora solifontis</name>
    <dbReference type="NCBI Taxonomy" id="2487138"/>
    <lineage>
        <taxon>Bacteria</taxon>
        <taxon>Bacillati</taxon>
        <taxon>Actinomycetota</taxon>
        <taxon>Actinomycetes</taxon>
        <taxon>Micromonosporales</taxon>
        <taxon>Micromonosporaceae</taxon>
        <taxon>Micromonospora</taxon>
    </lineage>
</organism>
<name>A0ABX9W8X7_9ACTN</name>
<sequence>MARMAPEMHNEILAAAARRFAFAGYKGTSLQDIARDVGCSKAAVLYHFPNKEALLFELMAPALTVIRALEGGIAATADPASAQRVAMEGFVDLAVRFRREMALLRGEFRELLESPEFAHLERFADRLVDAIAGHPERRAARIAARVMLAGIAETSGDFDDVPDDELRETLLALLSGALETAD</sequence>
<dbReference type="EMBL" id="RJLN01000125">
    <property type="protein sequence ID" value="RNL88365.1"/>
    <property type="molecule type" value="Genomic_DNA"/>
</dbReference>
<evidence type="ECO:0000256" key="3">
    <source>
        <dbReference type="ARBA" id="ARBA00023163"/>
    </source>
</evidence>
<dbReference type="Gene3D" id="1.10.10.60">
    <property type="entry name" value="Homeodomain-like"/>
    <property type="match status" value="1"/>
</dbReference>
<dbReference type="PRINTS" id="PR00455">
    <property type="entry name" value="HTHTETR"/>
</dbReference>
<keyword evidence="3" id="KW-0804">Transcription</keyword>
<evidence type="ECO:0000259" key="5">
    <source>
        <dbReference type="PROSITE" id="PS50977"/>
    </source>
</evidence>
<comment type="caution">
    <text evidence="6">The sequence shown here is derived from an EMBL/GenBank/DDBJ whole genome shotgun (WGS) entry which is preliminary data.</text>
</comment>
<reference evidence="6 7" key="1">
    <citation type="submission" date="2018-11" db="EMBL/GenBank/DDBJ databases">
        <title>Micromonospora sp. PPF5-17, a new actinomycetes isolated from a hot spring soil.</title>
        <authorList>
            <person name="Thawai C."/>
        </authorList>
    </citation>
    <scope>NUCLEOTIDE SEQUENCE [LARGE SCALE GENOMIC DNA]</scope>
    <source>
        <strain evidence="6 7">PPF5-17</strain>
    </source>
</reference>
<dbReference type="Gene3D" id="1.10.357.10">
    <property type="entry name" value="Tetracycline Repressor, domain 2"/>
    <property type="match status" value="1"/>
</dbReference>
<dbReference type="RefSeq" id="WP_123243507.1">
    <property type="nucleotide sequence ID" value="NZ_JAAHBY010000125.1"/>
</dbReference>
<accession>A0ABX9W8X7</accession>
<keyword evidence="1" id="KW-0805">Transcription regulation</keyword>
<evidence type="ECO:0000256" key="1">
    <source>
        <dbReference type="ARBA" id="ARBA00023015"/>
    </source>
</evidence>
<evidence type="ECO:0000256" key="2">
    <source>
        <dbReference type="ARBA" id="ARBA00023125"/>
    </source>
</evidence>
<feature type="domain" description="HTH tetR-type" evidence="5">
    <location>
        <begin position="6"/>
        <end position="66"/>
    </location>
</feature>